<protein>
    <submittedName>
        <fullName evidence="2">MOSC domain protein</fullName>
    </submittedName>
</protein>
<dbReference type="Pfam" id="PF03476">
    <property type="entry name" value="MOSC_N"/>
    <property type="match status" value="1"/>
</dbReference>
<sequence>MGDSPGGRHVGRVAGIRRYPVKSMAAEPLDEVEVTWHGLAGDRRWAFVRGDSARSGFPWFTLRERADMRLFRPSFADPAQPDKSPTFVEAPSGETFDVADPRLGDELGPGGVRVIKQDRGVFDTFPLSLITTQSVARLGEAVGAPLDAERFRPNLLIEAAGEEPFLEDSWVGRTLRIGGMRMRVDERDARCVVITIDPETAGRNPAILRAVARDREGCLGVYGTPVEPGRIAVGDPVFLEPSA</sequence>
<dbReference type="SUPFAM" id="SSF50800">
    <property type="entry name" value="PK beta-barrel domain-like"/>
    <property type="match status" value="1"/>
</dbReference>
<dbReference type="KEGG" id="agv:OJF2_02110"/>
<accession>A0A5B9VTC0</accession>
<dbReference type="Gene3D" id="2.40.33.20">
    <property type="entry name" value="PK beta-barrel domain-like"/>
    <property type="match status" value="1"/>
</dbReference>
<evidence type="ECO:0000313" key="3">
    <source>
        <dbReference type="Proteomes" id="UP000324233"/>
    </source>
</evidence>
<dbReference type="OrthoDB" id="581532at2"/>
<dbReference type="Pfam" id="PF03473">
    <property type="entry name" value="MOSC"/>
    <property type="match status" value="1"/>
</dbReference>
<dbReference type="GO" id="GO:0030151">
    <property type="term" value="F:molybdenum ion binding"/>
    <property type="evidence" value="ECO:0007669"/>
    <property type="project" value="InterPro"/>
</dbReference>
<name>A0A5B9VTC0_9BACT</name>
<feature type="domain" description="MOSC" evidence="1">
    <location>
        <begin position="86"/>
        <end position="240"/>
    </location>
</feature>
<evidence type="ECO:0000259" key="1">
    <source>
        <dbReference type="PROSITE" id="PS51340"/>
    </source>
</evidence>
<keyword evidence="3" id="KW-1185">Reference proteome</keyword>
<dbReference type="GO" id="GO:0003824">
    <property type="term" value="F:catalytic activity"/>
    <property type="evidence" value="ECO:0007669"/>
    <property type="project" value="InterPro"/>
</dbReference>
<dbReference type="Proteomes" id="UP000324233">
    <property type="component" value="Chromosome"/>
</dbReference>
<dbReference type="RefSeq" id="WP_148590451.1">
    <property type="nucleotide sequence ID" value="NZ_CP042997.1"/>
</dbReference>
<dbReference type="InterPro" id="IPR011037">
    <property type="entry name" value="Pyrv_Knase-like_insert_dom_sf"/>
</dbReference>
<dbReference type="PROSITE" id="PS51340">
    <property type="entry name" value="MOSC"/>
    <property type="match status" value="1"/>
</dbReference>
<proteinExistence type="predicted"/>
<reference evidence="2 3" key="1">
    <citation type="submission" date="2019-08" db="EMBL/GenBank/DDBJ databases">
        <title>Deep-cultivation of Planctomycetes and their phenomic and genomic characterization uncovers novel biology.</title>
        <authorList>
            <person name="Wiegand S."/>
            <person name="Jogler M."/>
            <person name="Boedeker C."/>
            <person name="Pinto D."/>
            <person name="Vollmers J."/>
            <person name="Rivas-Marin E."/>
            <person name="Kohn T."/>
            <person name="Peeters S.H."/>
            <person name="Heuer A."/>
            <person name="Rast P."/>
            <person name="Oberbeckmann S."/>
            <person name="Bunk B."/>
            <person name="Jeske O."/>
            <person name="Meyerdierks A."/>
            <person name="Storesund J.E."/>
            <person name="Kallscheuer N."/>
            <person name="Luecker S."/>
            <person name="Lage O.M."/>
            <person name="Pohl T."/>
            <person name="Merkel B.J."/>
            <person name="Hornburger P."/>
            <person name="Mueller R.-W."/>
            <person name="Bruemmer F."/>
            <person name="Labrenz M."/>
            <person name="Spormann A.M."/>
            <person name="Op den Camp H."/>
            <person name="Overmann J."/>
            <person name="Amann R."/>
            <person name="Jetten M.S.M."/>
            <person name="Mascher T."/>
            <person name="Medema M.H."/>
            <person name="Devos D.P."/>
            <person name="Kaster A.-K."/>
            <person name="Ovreas L."/>
            <person name="Rohde M."/>
            <person name="Galperin M.Y."/>
            <person name="Jogler C."/>
        </authorList>
    </citation>
    <scope>NUCLEOTIDE SEQUENCE [LARGE SCALE GENOMIC DNA]</scope>
    <source>
        <strain evidence="2 3">OJF2</strain>
    </source>
</reference>
<gene>
    <name evidence="2" type="ORF">OJF2_02110</name>
</gene>
<dbReference type="InterPro" id="IPR005303">
    <property type="entry name" value="MOCOS_middle"/>
</dbReference>
<dbReference type="InterPro" id="IPR005302">
    <property type="entry name" value="MoCF_Sase_C"/>
</dbReference>
<evidence type="ECO:0000313" key="2">
    <source>
        <dbReference type="EMBL" id="QEH31746.1"/>
    </source>
</evidence>
<dbReference type="AlphaFoldDB" id="A0A5B9VTC0"/>
<dbReference type="GO" id="GO:0030170">
    <property type="term" value="F:pyridoxal phosphate binding"/>
    <property type="evidence" value="ECO:0007669"/>
    <property type="project" value="InterPro"/>
</dbReference>
<organism evidence="2 3">
    <name type="scientific">Aquisphaera giovannonii</name>
    <dbReference type="NCBI Taxonomy" id="406548"/>
    <lineage>
        <taxon>Bacteria</taxon>
        <taxon>Pseudomonadati</taxon>
        <taxon>Planctomycetota</taxon>
        <taxon>Planctomycetia</taxon>
        <taxon>Isosphaerales</taxon>
        <taxon>Isosphaeraceae</taxon>
        <taxon>Aquisphaera</taxon>
    </lineage>
</organism>
<dbReference type="EMBL" id="CP042997">
    <property type="protein sequence ID" value="QEH31746.1"/>
    <property type="molecule type" value="Genomic_DNA"/>
</dbReference>